<dbReference type="InterPro" id="IPR020904">
    <property type="entry name" value="Sc_DH/Rdtase_CS"/>
</dbReference>
<dbReference type="GO" id="GO:0016491">
    <property type="term" value="F:oxidoreductase activity"/>
    <property type="evidence" value="ECO:0007669"/>
    <property type="project" value="UniProtKB-KW"/>
</dbReference>
<name>A0A916UHF0_9HYPH</name>
<evidence type="ECO:0000256" key="2">
    <source>
        <dbReference type="ARBA" id="ARBA00023002"/>
    </source>
</evidence>
<gene>
    <name evidence="4" type="ORF">GCM10010994_34150</name>
</gene>
<proteinExistence type="inferred from homology"/>
<keyword evidence="2" id="KW-0560">Oxidoreductase</keyword>
<dbReference type="PROSITE" id="PS00061">
    <property type="entry name" value="ADH_SHORT"/>
    <property type="match status" value="1"/>
</dbReference>
<evidence type="ECO:0000256" key="1">
    <source>
        <dbReference type="ARBA" id="ARBA00006484"/>
    </source>
</evidence>
<evidence type="ECO:0000313" key="4">
    <source>
        <dbReference type="EMBL" id="GGC72943.1"/>
    </source>
</evidence>
<dbReference type="InterPro" id="IPR002347">
    <property type="entry name" value="SDR_fam"/>
</dbReference>
<dbReference type="RefSeq" id="WP_188610393.1">
    <property type="nucleotide sequence ID" value="NZ_BMGG01000006.1"/>
</dbReference>
<reference evidence="4" key="1">
    <citation type="journal article" date="2014" name="Int. J. Syst. Evol. Microbiol.">
        <title>Complete genome sequence of Corynebacterium casei LMG S-19264T (=DSM 44701T), isolated from a smear-ripened cheese.</title>
        <authorList>
            <consortium name="US DOE Joint Genome Institute (JGI-PGF)"/>
            <person name="Walter F."/>
            <person name="Albersmeier A."/>
            <person name="Kalinowski J."/>
            <person name="Ruckert C."/>
        </authorList>
    </citation>
    <scope>NUCLEOTIDE SEQUENCE</scope>
    <source>
        <strain evidence="4">CGMCC 1.12919</strain>
    </source>
</reference>
<dbReference type="EMBL" id="BMGG01000006">
    <property type="protein sequence ID" value="GGC72943.1"/>
    <property type="molecule type" value="Genomic_DNA"/>
</dbReference>
<comment type="similarity">
    <text evidence="1">Belongs to the short-chain dehydrogenases/reductases (SDR) family.</text>
</comment>
<reference evidence="4" key="2">
    <citation type="submission" date="2020-09" db="EMBL/GenBank/DDBJ databases">
        <authorList>
            <person name="Sun Q."/>
            <person name="Zhou Y."/>
        </authorList>
    </citation>
    <scope>NUCLEOTIDE SEQUENCE</scope>
    <source>
        <strain evidence="4">CGMCC 1.12919</strain>
    </source>
</reference>
<dbReference type="AlphaFoldDB" id="A0A916UHF0"/>
<dbReference type="PANTHER" id="PTHR43639:SF1">
    <property type="entry name" value="SHORT-CHAIN DEHYDROGENASE_REDUCTASE FAMILY PROTEIN"/>
    <property type="match status" value="1"/>
</dbReference>
<sequence length="270" mass="27591">MGVEGLTILVTGAASGLGAASAVMLAERGAARLLLNYASSREAAEATAETCRKAGAEVRVVQGDVAEDADCRRIVGEAAAWGHLDGLVNNAGTTLHVAHGNLDGLSAADFQRIYAVNTIGPYQMIRAARGLLEEGGRRLQAPAGVVNVSSIAGISGIGSSIAYVGSKAALNGITLSLARALAPLIRVNALCPGYMDTPWFVKGTGQQAADQLREGVRATMPLQAAPTPEDVAEAVVFLVGTGSRYMTGEIVPYDAGARLVGPGPRRGANA</sequence>
<feature type="domain" description="Ketoreductase" evidence="3">
    <location>
        <begin position="6"/>
        <end position="198"/>
    </location>
</feature>
<dbReference type="PANTHER" id="PTHR43639">
    <property type="entry name" value="OXIDOREDUCTASE, SHORT-CHAIN DEHYDROGENASE/REDUCTASE FAMILY (AFU_ORTHOLOGUE AFUA_5G02870)"/>
    <property type="match status" value="1"/>
</dbReference>
<evidence type="ECO:0000259" key="3">
    <source>
        <dbReference type="SMART" id="SM00822"/>
    </source>
</evidence>
<dbReference type="Proteomes" id="UP000637002">
    <property type="component" value="Unassembled WGS sequence"/>
</dbReference>
<protein>
    <submittedName>
        <fullName evidence="4">Oxidoreductase</fullName>
    </submittedName>
</protein>
<dbReference type="Pfam" id="PF13561">
    <property type="entry name" value="adh_short_C2"/>
    <property type="match status" value="1"/>
</dbReference>
<keyword evidence="5" id="KW-1185">Reference proteome</keyword>
<dbReference type="CDD" id="cd05233">
    <property type="entry name" value="SDR_c"/>
    <property type="match status" value="1"/>
</dbReference>
<dbReference type="PRINTS" id="PR00080">
    <property type="entry name" value="SDRFAMILY"/>
</dbReference>
<dbReference type="SUPFAM" id="SSF51735">
    <property type="entry name" value="NAD(P)-binding Rossmann-fold domains"/>
    <property type="match status" value="1"/>
</dbReference>
<dbReference type="SMART" id="SM00822">
    <property type="entry name" value="PKS_KR"/>
    <property type="match status" value="1"/>
</dbReference>
<evidence type="ECO:0000313" key="5">
    <source>
        <dbReference type="Proteomes" id="UP000637002"/>
    </source>
</evidence>
<dbReference type="InterPro" id="IPR057326">
    <property type="entry name" value="KR_dom"/>
</dbReference>
<organism evidence="4 5">
    <name type="scientific">Chelatococcus reniformis</name>
    <dbReference type="NCBI Taxonomy" id="1494448"/>
    <lineage>
        <taxon>Bacteria</taxon>
        <taxon>Pseudomonadati</taxon>
        <taxon>Pseudomonadota</taxon>
        <taxon>Alphaproteobacteria</taxon>
        <taxon>Hyphomicrobiales</taxon>
        <taxon>Chelatococcaceae</taxon>
        <taxon>Chelatococcus</taxon>
    </lineage>
</organism>
<comment type="caution">
    <text evidence="4">The sequence shown here is derived from an EMBL/GenBank/DDBJ whole genome shotgun (WGS) entry which is preliminary data.</text>
</comment>
<dbReference type="Gene3D" id="3.40.50.720">
    <property type="entry name" value="NAD(P)-binding Rossmann-like Domain"/>
    <property type="match status" value="1"/>
</dbReference>
<accession>A0A916UHF0</accession>
<dbReference type="InterPro" id="IPR036291">
    <property type="entry name" value="NAD(P)-bd_dom_sf"/>
</dbReference>
<dbReference type="PRINTS" id="PR00081">
    <property type="entry name" value="GDHRDH"/>
</dbReference>
<dbReference type="FunFam" id="3.40.50.720:FF:000084">
    <property type="entry name" value="Short-chain dehydrogenase reductase"/>
    <property type="match status" value="1"/>
</dbReference>